<dbReference type="Proteomes" id="UP000198405">
    <property type="component" value="Unassembled WGS sequence"/>
</dbReference>
<evidence type="ECO:0000313" key="2">
    <source>
        <dbReference type="EMBL" id="SNR61029.1"/>
    </source>
</evidence>
<accession>A0A238XSP2</accession>
<reference evidence="3" key="1">
    <citation type="submission" date="2017-06" db="EMBL/GenBank/DDBJ databases">
        <authorList>
            <person name="Varghese N."/>
            <person name="Submissions S."/>
        </authorList>
    </citation>
    <scope>NUCLEOTIDE SEQUENCE [LARGE SCALE GENOMIC DNA]</scope>
    <source>
        <strain evidence="3">DSM 15668</strain>
    </source>
</reference>
<keyword evidence="2" id="KW-0808">Transferase</keyword>
<dbReference type="Gene3D" id="1.20.120.330">
    <property type="entry name" value="Nucleotidyltransferases domain 2"/>
    <property type="match status" value="1"/>
</dbReference>
<organism evidence="2 3">
    <name type="scientific">Desulfurobacterium atlanticum</name>
    <dbReference type="NCBI Taxonomy" id="240169"/>
    <lineage>
        <taxon>Bacteria</taxon>
        <taxon>Pseudomonadati</taxon>
        <taxon>Aquificota</taxon>
        <taxon>Aquificia</taxon>
        <taxon>Desulfurobacteriales</taxon>
        <taxon>Desulfurobacteriaceae</taxon>
        <taxon>Desulfurobacterium</taxon>
    </lineage>
</organism>
<evidence type="ECO:0000313" key="3">
    <source>
        <dbReference type="Proteomes" id="UP000198405"/>
    </source>
</evidence>
<dbReference type="InterPro" id="IPR010235">
    <property type="entry name" value="HepT"/>
</dbReference>
<keyword evidence="3" id="KW-1185">Reference proteome</keyword>
<dbReference type="EMBL" id="FZOB01000001">
    <property type="protein sequence ID" value="SNR61029.1"/>
    <property type="molecule type" value="Genomic_DNA"/>
</dbReference>
<sequence>MDRLNKVIEDFEKSVTRLEEAISKTESSINTEDYPFFRDSAIQRFEFTFEIMWKAIKLFLEKEGIICRSPRNCIRELFSTGFISEEDTKKLLFMLEDRNATVHTYKETIAEEIFKKLPLHLNLAKKVLKVIKENTF</sequence>
<keyword evidence="1" id="KW-0175">Coiled coil</keyword>
<dbReference type="AlphaFoldDB" id="A0A238XSP2"/>
<dbReference type="SUPFAM" id="SSF81593">
    <property type="entry name" value="Nucleotidyltransferase substrate binding subunit/domain"/>
    <property type="match status" value="1"/>
</dbReference>
<dbReference type="GO" id="GO:0016740">
    <property type="term" value="F:transferase activity"/>
    <property type="evidence" value="ECO:0007669"/>
    <property type="project" value="UniProtKB-KW"/>
</dbReference>
<proteinExistence type="predicted"/>
<dbReference type="NCBIfam" id="TIGR01987">
    <property type="entry name" value="HI0074"/>
    <property type="match status" value="1"/>
</dbReference>
<feature type="coiled-coil region" evidence="1">
    <location>
        <begin position="1"/>
        <end position="28"/>
    </location>
</feature>
<name>A0A238XSP2_9BACT</name>
<gene>
    <name evidence="2" type="ORF">SAMN06265340_101168</name>
</gene>
<dbReference type="RefSeq" id="WP_089322200.1">
    <property type="nucleotide sequence ID" value="NZ_FZOB01000001.1"/>
</dbReference>
<protein>
    <submittedName>
        <fullName evidence="2">Nucleotidyltransferase substrate binding protein, HI0074 family</fullName>
    </submittedName>
</protein>
<dbReference type="Pfam" id="PF08780">
    <property type="entry name" value="NTase_sub_bind"/>
    <property type="match status" value="1"/>
</dbReference>
<dbReference type="OrthoDB" id="9810452at2"/>
<evidence type="ECO:0000256" key="1">
    <source>
        <dbReference type="SAM" id="Coils"/>
    </source>
</evidence>